<evidence type="ECO:0000313" key="12">
    <source>
        <dbReference type="EMBL" id="CEP77948.1"/>
    </source>
</evidence>
<keyword evidence="4" id="KW-0808">Transferase</keyword>
<dbReference type="CDD" id="cd16913">
    <property type="entry name" value="YkuD_like"/>
    <property type="match status" value="1"/>
</dbReference>
<dbReference type="InterPro" id="IPR005490">
    <property type="entry name" value="LD_TPept_cat_dom"/>
</dbReference>
<dbReference type="KEGG" id="dtn:DTL3_0637"/>
<keyword evidence="5" id="KW-0378">Hydrolase</keyword>
<comment type="pathway">
    <text evidence="1 9">Cell wall biogenesis; peptidoglycan biosynthesis.</text>
</comment>
<evidence type="ECO:0000259" key="11">
    <source>
        <dbReference type="PROSITE" id="PS52029"/>
    </source>
</evidence>
<dbReference type="InterPro" id="IPR018392">
    <property type="entry name" value="LysM"/>
</dbReference>
<gene>
    <name evidence="12" type="ORF">DTL3_0637</name>
</gene>
<keyword evidence="7 9" id="KW-0573">Peptidoglycan synthesis</keyword>
<keyword evidence="13" id="KW-1185">Reference proteome</keyword>
<dbReference type="GO" id="GO:0016757">
    <property type="term" value="F:glycosyltransferase activity"/>
    <property type="evidence" value="ECO:0007669"/>
    <property type="project" value="UniProtKB-KW"/>
</dbReference>
<evidence type="ECO:0000256" key="6">
    <source>
        <dbReference type="ARBA" id="ARBA00022960"/>
    </source>
</evidence>
<dbReference type="PROSITE" id="PS52029">
    <property type="entry name" value="LD_TPASE"/>
    <property type="match status" value="1"/>
</dbReference>
<dbReference type="AlphaFoldDB" id="A0A0C7NX46"/>
<dbReference type="PANTHER" id="PTHR30582">
    <property type="entry name" value="L,D-TRANSPEPTIDASE"/>
    <property type="match status" value="1"/>
</dbReference>
<evidence type="ECO:0000256" key="4">
    <source>
        <dbReference type="ARBA" id="ARBA00022679"/>
    </source>
</evidence>
<dbReference type="SUPFAM" id="SSF54106">
    <property type="entry name" value="LysM domain"/>
    <property type="match status" value="1"/>
</dbReference>
<dbReference type="Proteomes" id="UP000032809">
    <property type="component" value="Chromosome I"/>
</dbReference>
<dbReference type="HOGENOM" id="CLU_723471_0_0_0"/>
<dbReference type="UniPathway" id="UPA00219"/>
<evidence type="ECO:0000256" key="5">
    <source>
        <dbReference type="ARBA" id="ARBA00022801"/>
    </source>
</evidence>
<keyword evidence="6 9" id="KW-0133">Cell shape</keyword>
<dbReference type="GO" id="GO:0008360">
    <property type="term" value="P:regulation of cell shape"/>
    <property type="evidence" value="ECO:0007669"/>
    <property type="project" value="UniProtKB-UniRule"/>
</dbReference>
<organism evidence="12 13">
    <name type="scientific">Defluviitoga tunisiensis</name>
    <dbReference type="NCBI Taxonomy" id="1006576"/>
    <lineage>
        <taxon>Bacteria</taxon>
        <taxon>Thermotogati</taxon>
        <taxon>Thermotogota</taxon>
        <taxon>Thermotogae</taxon>
        <taxon>Petrotogales</taxon>
        <taxon>Petrotogaceae</taxon>
        <taxon>Defluviitoga</taxon>
    </lineage>
</organism>
<feature type="domain" description="L,D-TPase catalytic" evidence="11">
    <location>
        <begin position="266"/>
        <end position="386"/>
    </location>
</feature>
<dbReference type="EMBL" id="LN824141">
    <property type="protein sequence ID" value="CEP77948.1"/>
    <property type="molecule type" value="Genomic_DNA"/>
</dbReference>
<dbReference type="PANTHER" id="PTHR30582:SF24">
    <property type="entry name" value="L,D-TRANSPEPTIDASE ERFK_SRFK-RELATED"/>
    <property type="match status" value="1"/>
</dbReference>
<keyword evidence="8 9" id="KW-0961">Cell wall biogenesis/degradation</keyword>
<dbReference type="InterPro" id="IPR038063">
    <property type="entry name" value="Transpep_catalytic_dom"/>
</dbReference>
<dbReference type="SUPFAM" id="SSF141523">
    <property type="entry name" value="L,D-transpeptidase catalytic domain-like"/>
    <property type="match status" value="1"/>
</dbReference>
<dbReference type="PROSITE" id="PS51782">
    <property type="entry name" value="LYSM"/>
    <property type="match status" value="1"/>
</dbReference>
<dbReference type="CDD" id="cd00118">
    <property type="entry name" value="LysM"/>
    <property type="match status" value="1"/>
</dbReference>
<evidence type="ECO:0000313" key="13">
    <source>
        <dbReference type="Proteomes" id="UP000032809"/>
    </source>
</evidence>
<evidence type="ECO:0000256" key="1">
    <source>
        <dbReference type="ARBA" id="ARBA00004752"/>
    </source>
</evidence>
<evidence type="ECO:0000256" key="2">
    <source>
        <dbReference type="ARBA" id="ARBA00005992"/>
    </source>
</evidence>
<dbReference type="SMART" id="SM00257">
    <property type="entry name" value="LysM"/>
    <property type="match status" value="1"/>
</dbReference>
<dbReference type="STRING" id="1006576.DTL3_0637"/>
<comment type="similarity">
    <text evidence="2">Belongs to the YkuD family.</text>
</comment>
<dbReference type="InterPro" id="IPR036779">
    <property type="entry name" value="LysM_dom_sf"/>
</dbReference>
<dbReference type="GO" id="GO:0071972">
    <property type="term" value="F:peptidoglycan L,D-transpeptidase activity"/>
    <property type="evidence" value="ECO:0007669"/>
    <property type="project" value="TreeGrafter"/>
</dbReference>
<sequence>MLLVLLITSIISFSEDFFLMYPSEYDQSKNTVKINLESLIELQSIPDVYIYDGGIRKKLITSQVRENVYSFYVNLNSYTGDVYSFLVSSTDKDGQYISHFFNNFLAKEDFVPEIKVEITTSIGPNGYEYYLDFYPNNTLYLIDIIIDGKEFDSKEDFLNALKNLKEGLYRTQFIFRNRYGIYFKVDSTFLKLSEVVITENILKPQQKFEIIGYHIVQKGESLYKIAREYNVLPGDLVNINNLRDPSLIYPGQALKIGKVEYYESPIHLEIDLSKNKMYLYFHEQLLKTYVVAVGMSDYTPPGYYRISYKEKDPALYWYDEYIPPGSLLNGMGTRWLQLSNPQYGIHGTTKPWEIGKRISHGCIRMFNFDVEEIDFITSLGTEVYVYNSKN</sequence>
<evidence type="ECO:0000256" key="7">
    <source>
        <dbReference type="ARBA" id="ARBA00022984"/>
    </source>
</evidence>
<feature type="active site" description="Proton donor/acceptor" evidence="9">
    <location>
        <position position="346"/>
    </location>
</feature>
<dbReference type="Pfam" id="PF01476">
    <property type="entry name" value="LysM"/>
    <property type="match status" value="1"/>
</dbReference>
<dbReference type="Gene3D" id="2.40.440.10">
    <property type="entry name" value="L,D-transpeptidase catalytic domain-like"/>
    <property type="match status" value="1"/>
</dbReference>
<evidence type="ECO:0000256" key="3">
    <source>
        <dbReference type="ARBA" id="ARBA00022676"/>
    </source>
</evidence>
<reference evidence="13" key="1">
    <citation type="submission" date="2014-11" db="EMBL/GenBank/DDBJ databases">
        <authorList>
            <person name="Wibberg D."/>
        </authorList>
    </citation>
    <scope>NUCLEOTIDE SEQUENCE [LARGE SCALE GENOMIC DNA]</scope>
    <source>
        <strain evidence="13">L3</strain>
    </source>
</reference>
<dbReference type="Pfam" id="PF03734">
    <property type="entry name" value="YkuD"/>
    <property type="match status" value="1"/>
</dbReference>
<proteinExistence type="inferred from homology"/>
<dbReference type="GO" id="GO:0005576">
    <property type="term" value="C:extracellular region"/>
    <property type="evidence" value="ECO:0007669"/>
    <property type="project" value="TreeGrafter"/>
</dbReference>
<dbReference type="GO" id="GO:0071555">
    <property type="term" value="P:cell wall organization"/>
    <property type="evidence" value="ECO:0007669"/>
    <property type="project" value="UniProtKB-UniRule"/>
</dbReference>
<dbReference type="InterPro" id="IPR050979">
    <property type="entry name" value="LD-transpeptidase"/>
</dbReference>
<feature type="domain" description="LysM" evidence="10">
    <location>
        <begin position="212"/>
        <end position="256"/>
    </location>
</feature>
<dbReference type="Gene3D" id="3.10.350.10">
    <property type="entry name" value="LysM domain"/>
    <property type="match status" value="1"/>
</dbReference>
<evidence type="ECO:0000256" key="9">
    <source>
        <dbReference type="PROSITE-ProRule" id="PRU01373"/>
    </source>
</evidence>
<evidence type="ECO:0000256" key="8">
    <source>
        <dbReference type="ARBA" id="ARBA00023316"/>
    </source>
</evidence>
<protein>
    <submittedName>
        <fullName evidence="12">Uncharacterized protein</fullName>
    </submittedName>
</protein>
<evidence type="ECO:0000259" key="10">
    <source>
        <dbReference type="PROSITE" id="PS51782"/>
    </source>
</evidence>
<accession>A0A0C7NX46</accession>
<feature type="active site" description="Nucleophile" evidence="9">
    <location>
        <position position="362"/>
    </location>
</feature>
<name>A0A0C7NX46_DEFTU</name>
<dbReference type="GO" id="GO:0018104">
    <property type="term" value="P:peptidoglycan-protein cross-linking"/>
    <property type="evidence" value="ECO:0007669"/>
    <property type="project" value="TreeGrafter"/>
</dbReference>
<keyword evidence="3" id="KW-0328">Glycosyltransferase</keyword>